<feature type="compositionally biased region" description="Polar residues" evidence="1">
    <location>
        <begin position="172"/>
        <end position="181"/>
    </location>
</feature>
<dbReference type="Proteomes" id="UP001518872">
    <property type="component" value="Unassembled WGS sequence"/>
</dbReference>
<protein>
    <submittedName>
        <fullName evidence="3">HlyD family secretion protein</fullName>
    </submittedName>
</protein>
<organism evidence="3 4">
    <name type="scientific">Micromonospora humida</name>
    <dbReference type="NCBI Taxonomy" id="2809018"/>
    <lineage>
        <taxon>Bacteria</taxon>
        <taxon>Bacillati</taxon>
        <taxon>Actinomycetota</taxon>
        <taxon>Actinomycetes</taxon>
        <taxon>Micromonosporales</taxon>
        <taxon>Micromonosporaceae</taxon>
        <taxon>Micromonospora</taxon>
    </lineage>
</organism>
<comment type="caution">
    <text evidence="3">The sequence shown here is derived from an EMBL/GenBank/DDBJ whole genome shotgun (WGS) entry which is preliminary data.</text>
</comment>
<feature type="transmembrane region" description="Helical" evidence="2">
    <location>
        <begin position="20"/>
        <end position="40"/>
    </location>
</feature>
<keyword evidence="2" id="KW-0472">Membrane</keyword>
<name>A0ABS2IUN1_9ACTN</name>
<proteinExistence type="predicted"/>
<keyword evidence="4" id="KW-1185">Reference proteome</keyword>
<gene>
    <name evidence="3" type="ORF">JQX11_17035</name>
</gene>
<evidence type="ECO:0000256" key="2">
    <source>
        <dbReference type="SAM" id="Phobius"/>
    </source>
</evidence>
<evidence type="ECO:0000256" key="1">
    <source>
        <dbReference type="SAM" id="MobiDB-lite"/>
    </source>
</evidence>
<dbReference type="EMBL" id="JAFEUC010000007">
    <property type="protein sequence ID" value="MBM7078032.1"/>
    <property type="molecule type" value="Genomic_DNA"/>
</dbReference>
<dbReference type="RefSeq" id="WP_204925921.1">
    <property type="nucleotide sequence ID" value="NZ_JAFEUC010000007.1"/>
</dbReference>
<accession>A0ABS2IUN1</accession>
<keyword evidence="2" id="KW-0812">Transmembrane</keyword>
<dbReference type="PANTHER" id="PTHR30469:SF15">
    <property type="entry name" value="HLYD FAMILY OF SECRETION PROTEINS"/>
    <property type="match status" value="1"/>
</dbReference>
<reference evidence="3 4" key="1">
    <citation type="submission" date="2021-02" db="EMBL/GenBank/DDBJ databases">
        <authorList>
            <person name="Ra J.-S."/>
        </authorList>
    </citation>
    <scope>NUCLEOTIDE SEQUENCE [LARGE SCALE GENOMIC DNA]</scope>
    <source>
        <strain evidence="3 4">MMS20-R1-14</strain>
    </source>
</reference>
<evidence type="ECO:0000313" key="3">
    <source>
        <dbReference type="EMBL" id="MBM7078032.1"/>
    </source>
</evidence>
<keyword evidence="2" id="KW-1133">Transmembrane helix</keyword>
<feature type="region of interest" description="Disordered" evidence="1">
    <location>
        <begin position="159"/>
        <end position="204"/>
    </location>
</feature>
<dbReference type="PANTHER" id="PTHR30469">
    <property type="entry name" value="MULTIDRUG RESISTANCE PROTEIN MDTA"/>
    <property type="match status" value="1"/>
</dbReference>
<feature type="compositionally biased region" description="Low complexity" evidence="1">
    <location>
        <begin position="192"/>
        <end position="203"/>
    </location>
</feature>
<sequence>MSTEQSPAQSPPRRTGRRVVVPAVLTLVVAVVASGVVWSVHRAPATAGGDPPVPVQTTTVVRTDLATTVSLTGTLGYGRAEPVKGGRSGTVTWLPAAGATVTRGKQLYRIDDRPVPLFYGGLPLYRDLAEPGTVGRDVRVVATNLKALGYEIGYQPVPGEKVSRPVKPATSVPPTGQQTAPEQDRGTSGQGAAAPTPTAAAPARVVVRKGEGVLTGSLMRAIKRWQQDAELPVTGRIAVGDVAVLPGAVRVDAVTALRGDPAETPLLTVTPTAKVITVQAEAAEAGTIQRGDRVTVTLPGDKTVDGTVSAVATAVTQDDNAGPTGTPKRAVTVTVDDDPTGIDAADVQVDLAGETREGVLAVPVGALVALSEGGYALQLADGGRFVAVTTGMFAKGMVEVSGDGITEDLAVVTAS</sequence>
<evidence type="ECO:0000313" key="4">
    <source>
        <dbReference type="Proteomes" id="UP001518872"/>
    </source>
</evidence>